<dbReference type="FunFam" id="2.40.70.10:FF:000004">
    <property type="entry name" value="Pepsin A"/>
    <property type="match status" value="1"/>
</dbReference>
<evidence type="ECO:0000256" key="6">
    <source>
        <dbReference type="SAM" id="SignalP"/>
    </source>
</evidence>
<dbReference type="SUPFAM" id="SSF50630">
    <property type="entry name" value="Acid proteases"/>
    <property type="match status" value="1"/>
</dbReference>
<evidence type="ECO:0000256" key="2">
    <source>
        <dbReference type="ARBA" id="ARBA00023157"/>
    </source>
</evidence>
<dbReference type="FunFam" id="2.40.70.10:FF:000006">
    <property type="entry name" value="Cathepsin E"/>
    <property type="match status" value="1"/>
</dbReference>
<keyword evidence="5" id="KW-0378">Hydrolase</keyword>
<evidence type="ECO:0000256" key="4">
    <source>
        <dbReference type="PIRSR" id="PIRSR601461-2"/>
    </source>
</evidence>
<organism evidence="8 9">
    <name type="scientific">Notechis scutatus</name>
    <name type="common">mainland tiger snake</name>
    <dbReference type="NCBI Taxonomy" id="8663"/>
    <lineage>
        <taxon>Eukaryota</taxon>
        <taxon>Metazoa</taxon>
        <taxon>Chordata</taxon>
        <taxon>Craniata</taxon>
        <taxon>Vertebrata</taxon>
        <taxon>Euteleostomi</taxon>
        <taxon>Lepidosauria</taxon>
        <taxon>Squamata</taxon>
        <taxon>Bifurcata</taxon>
        <taxon>Unidentata</taxon>
        <taxon>Episquamata</taxon>
        <taxon>Toxicofera</taxon>
        <taxon>Serpentes</taxon>
        <taxon>Colubroidea</taxon>
        <taxon>Elapidae</taxon>
        <taxon>Hydrophiinae</taxon>
        <taxon>Notechis</taxon>
    </lineage>
</organism>
<name>A0A6J1TYJ1_9SAUR</name>
<protein>
    <submittedName>
        <fullName evidence="9">Cathepsin E-like</fullName>
    </submittedName>
</protein>
<feature type="active site" evidence="3">
    <location>
        <position position="99"/>
    </location>
</feature>
<dbReference type="PRINTS" id="PR00792">
    <property type="entry name" value="PEPSIN"/>
</dbReference>
<feature type="disulfide bond" evidence="4">
    <location>
        <begin position="274"/>
        <end position="278"/>
    </location>
</feature>
<evidence type="ECO:0000256" key="5">
    <source>
        <dbReference type="RuleBase" id="RU000454"/>
    </source>
</evidence>
<proteinExistence type="inferred from homology"/>
<dbReference type="GO" id="GO:0004190">
    <property type="term" value="F:aspartic-type endopeptidase activity"/>
    <property type="evidence" value="ECO:0007669"/>
    <property type="project" value="UniProtKB-KW"/>
</dbReference>
<dbReference type="KEGG" id="nss:113412256"/>
<evidence type="ECO:0000256" key="1">
    <source>
        <dbReference type="ARBA" id="ARBA00007447"/>
    </source>
</evidence>
<dbReference type="Proteomes" id="UP000504612">
    <property type="component" value="Unplaced"/>
</dbReference>
<feature type="domain" description="Peptidase A1" evidence="7">
    <location>
        <begin position="81"/>
        <end position="395"/>
    </location>
</feature>
<gene>
    <name evidence="9" type="primary">LOC113412256</name>
</gene>
<keyword evidence="2 4" id="KW-1015">Disulfide bond</keyword>
<dbReference type="PROSITE" id="PS51767">
    <property type="entry name" value="PEPTIDASE_A1"/>
    <property type="match status" value="1"/>
</dbReference>
<sequence>MKVLLITLVCIPFMTALIRIPLVQFNSIQTVLRKGGQLEQFWRNNVPESFARRYHPCFPSDIFLSMRTAKEKLHDYMNAQYYGKVSIGTPPQTFSVILDTGSADFWIPSKYCMNEACLNHNQFEPFLSHSYQHGGRHFSLRYGTGHLMGICSKDVVQISNISIEAQDFGESLLEPGNTFVSAHFDGVLGLAYPNLSVMDAVPVFDNMMRQNLVEEPVFSFFLNRDGTEDGGELIFGGIDHSLYHGPMHWIPVSRKMYWQIPLENVKIQGQIVACKNGCEAIVDSGTSLITGPLLDIKKLQAKIGAVPSPTGEFLMDCRRLSSLPSISFTIGQKEFTITQKQYIIKDYSGYEALCFSGFQSLDLIFNEEPLWILGDVFMSGFYTVFDRGHDRIGFAKLARKGRRRNQQK</sequence>
<dbReference type="PANTHER" id="PTHR47966">
    <property type="entry name" value="BETA-SITE APP-CLEAVING ENZYME, ISOFORM A-RELATED"/>
    <property type="match status" value="1"/>
</dbReference>
<dbReference type="RefSeq" id="XP_026523526.1">
    <property type="nucleotide sequence ID" value="XM_026667741.1"/>
</dbReference>
<keyword evidence="5" id="KW-0064">Aspartyl protease</keyword>
<feature type="chain" id="PRO_5026787962" evidence="6">
    <location>
        <begin position="17"/>
        <end position="408"/>
    </location>
</feature>
<dbReference type="InterPro" id="IPR033121">
    <property type="entry name" value="PEPTIDASE_A1"/>
</dbReference>
<comment type="similarity">
    <text evidence="1 5">Belongs to the peptidase A1 family.</text>
</comment>
<accession>A0A6J1TYJ1</accession>
<keyword evidence="5" id="KW-0645">Protease</keyword>
<dbReference type="PANTHER" id="PTHR47966:SF37">
    <property type="entry name" value="CATHEPSIN E-A-LIKE"/>
    <property type="match status" value="1"/>
</dbReference>
<dbReference type="InterPro" id="IPR001461">
    <property type="entry name" value="Aspartic_peptidase_A1"/>
</dbReference>
<dbReference type="InterPro" id="IPR012848">
    <property type="entry name" value="Aspartic_peptidase_N"/>
</dbReference>
<dbReference type="Pfam" id="PF07966">
    <property type="entry name" value="A1_Propeptide"/>
    <property type="match status" value="1"/>
</dbReference>
<feature type="active site" evidence="3">
    <location>
        <position position="283"/>
    </location>
</feature>
<keyword evidence="6" id="KW-0732">Signal</keyword>
<keyword evidence="8" id="KW-1185">Reference proteome</keyword>
<dbReference type="Gene3D" id="6.10.140.60">
    <property type="match status" value="1"/>
</dbReference>
<dbReference type="Gene3D" id="2.40.70.10">
    <property type="entry name" value="Acid Proteases"/>
    <property type="match status" value="2"/>
</dbReference>
<dbReference type="PROSITE" id="PS00141">
    <property type="entry name" value="ASP_PROTEASE"/>
    <property type="match status" value="2"/>
</dbReference>
<feature type="disulfide bond" evidence="4">
    <location>
        <begin position="112"/>
        <end position="117"/>
    </location>
</feature>
<dbReference type="AlphaFoldDB" id="A0A6J1TYJ1"/>
<feature type="signal peptide" evidence="6">
    <location>
        <begin position="1"/>
        <end position="16"/>
    </location>
</feature>
<dbReference type="InterPro" id="IPR001969">
    <property type="entry name" value="Aspartic_peptidase_AS"/>
</dbReference>
<dbReference type="GeneID" id="113412256"/>
<dbReference type="InterPro" id="IPR021109">
    <property type="entry name" value="Peptidase_aspartic_dom_sf"/>
</dbReference>
<reference evidence="9" key="1">
    <citation type="submission" date="2025-08" db="UniProtKB">
        <authorList>
            <consortium name="RefSeq"/>
        </authorList>
    </citation>
    <scope>IDENTIFICATION</scope>
</reference>
<evidence type="ECO:0000313" key="8">
    <source>
        <dbReference type="Proteomes" id="UP000504612"/>
    </source>
</evidence>
<evidence type="ECO:0000256" key="3">
    <source>
        <dbReference type="PIRSR" id="PIRSR601461-1"/>
    </source>
</evidence>
<dbReference type="GO" id="GO:0006508">
    <property type="term" value="P:proteolysis"/>
    <property type="evidence" value="ECO:0007669"/>
    <property type="project" value="UniProtKB-KW"/>
</dbReference>
<feature type="disulfide bond" evidence="4">
    <location>
        <begin position="317"/>
        <end position="354"/>
    </location>
</feature>
<evidence type="ECO:0000259" key="7">
    <source>
        <dbReference type="PROSITE" id="PS51767"/>
    </source>
</evidence>
<dbReference type="Pfam" id="PF00026">
    <property type="entry name" value="Asp"/>
    <property type="match status" value="1"/>
</dbReference>
<evidence type="ECO:0000313" key="9">
    <source>
        <dbReference type="RefSeq" id="XP_026523526.1"/>
    </source>
</evidence>